<dbReference type="EMBL" id="CP091871">
    <property type="protein sequence ID" value="WEU40732.1"/>
    <property type="molecule type" value="Genomic_DNA"/>
</dbReference>
<dbReference type="Proteomes" id="UP000186851">
    <property type="component" value="Chromosome"/>
</dbReference>
<dbReference type="AlphaFoldDB" id="A0AAF0D2Z0"/>
<reference evidence="2" key="1">
    <citation type="journal article" date="2017" name="Nature">
        <title>Asgard archaea illuminate the origin of eukaryotic cellular complexity.</title>
        <authorList>
            <person name="Zaremba-Niedzwiedzka K."/>
            <person name="Caceres E.F."/>
            <person name="Saw J.H."/>
            <person name="Backstrom D."/>
            <person name="Juzokaite L."/>
            <person name="Vancaester E."/>
            <person name="Seitz K.W."/>
            <person name="Anantharaman K."/>
            <person name="Starnawski P."/>
            <person name="Kjeldsen K.U."/>
            <person name="Scott M.B."/>
            <person name="Nunoura T."/>
            <person name="Banfield J.F."/>
            <person name="Schramm A."/>
            <person name="Baker B.J."/>
            <person name="Spang A."/>
            <person name="Ettema T.J.G."/>
        </authorList>
    </citation>
    <scope>NUCLEOTIDE SEQUENCE</scope>
    <source>
        <strain evidence="2">LCB_4</strain>
    </source>
</reference>
<gene>
    <name evidence="2" type="ORF">OdinLCB4_002065</name>
</gene>
<protein>
    <submittedName>
        <fullName evidence="2">Uncharacterized protein</fullName>
    </submittedName>
</protein>
<feature type="transmembrane region" description="Helical" evidence="1">
    <location>
        <begin position="12"/>
        <end position="30"/>
    </location>
</feature>
<feature type="transmembrane region" description="Helical" evidence="1">
    <location>
        <begin position="125"/>
        <end position="150"/>
    </location>
</feature>
<accession>A0AAF0D2Z0</accession>
<evidence type="ECO:0000256" key="1">
    <source>
        <dbReference type="SAM" id="Phobius"/>
    </source>
</evidence>
<evidence type="ECO:0000313" key="3">
    <source>
        <dbReference type="Proteomes" id="UP000186851"/>
    </source>
</evidence>
<feature type="transmembrane region" description="Helical" evidence="1">
    <location>
        <begin position="156"/>
        <end position="175"/>
    </location>
</feature>
<dbReference type="Gene3D" id="1.10.1760.20">
    <property type="match status" value="1"/>
</dbReference>
<keyword evidence="1" id="KW-0812">Transmembrane</keyword>
<feature type="transmembrane region" description="Helical" evidence="1">
    <location>
        <begin position="51"/>
        <end position="78"/>
    </location>
</feature>
<feature type="transmembrane region" description="Helical" evidence="1">
    <location>
        <begin position="84"/>
        <end position="104"/>
    </location>
</feature>
<keyword evidence="1" id="KW-1133">Transmembrane helix</keyword>
<name>A0AAF0D2Z0_ODILC</name>
<dbReference type="KEGG" id="oyw:OdinLCB4_002065"/>
<proteinExistence type="predicted"/>
<keyword evidence="1" id="KW-0472">Membrane</keyword>
<reference evidence="2" key="2">
    <citation type="journal article" date="2022" name="Nat. Microbiol.">
        <title>A closed Candidatus Odinarchaeum chromosome exposes Asgard archaeal viruses.</title>
        <authorList>
            <person name="Tamarit D."/>
            <person name="Caceres E.F."/>
            <person name="Krupovic M."/>
            <person name="Nijland R."/>
            <person name="Eme L."/>
            <person name="Robinson N.P."/>
            <person name="Ettema T.J.G."/>
        </authorList>
    </citation>
    <scope>NUCLEOTIDE SEQUENCE</scope>
    <source>
        <strain evidence="2">LCB_4</strain>
    </source>
</reference>
<organism evidence="2 3">
    <name type="scientific">Odinarchaeota yellowstonii (strain LCB_4)</name>
    <dbReference type="NCBI Taxonomy" id="1841599"/>
    <lineage>
        <taxon>Archaea</taxon>
        <taxon>Promethearchaeati</taxon>
        <taxon>Candidatus Odinarchaeota</taxon>
        <taxon>Candidatus Odinarchaeia</taxon>
        <taxon>Candidatus Odinarchaeales</taxon>
        <taxon>Candidatus Odinarchaeaceae</taxon>
        <taxon>Candidatus Odinarchaeum</taxon>
    </lineage>
</organism>
<sequence length="201" mass="22119">MSLLNKNNLTVKIVGGAVFSAISIGLALSLSPIVPRVPGWGIAFIDPVSIIWVLCFLIFGLLAGLICSFSGFAALFYVDPFIPWGPLFKLTATLPLIIIPYILIKYFKNQEGEPLGLGFEKPSSYILFTLPAIAVRCAVMGVINIFFFMFILGEGAIIAVGGLPTILIIAVAINAEQSIWDLYIPWILTYPTKIYRIYKLW</sequence>
<evidence type="ECO:0000313" key="2">
    <source>
        <dbReference type="EMBL" id="WEU40732.1"/>
    </source>
</evidence>